<evidence type="ECO:0000313" key="3">
    <source>
        <dbReference type="Proteomes" id="UP000198635"/>
    </source>
</evidence>
<evidence type="ECO:0000256" key="1">
    <source>
        <dbReference type="SAM" id="MobiDB-lite"/>
    </source>
</evidence>
<evidence type="ECO:0000313" key="2">
    <source>
        <dbReference type="EMBL" id="SFK31950.1"/>
    </source>
</evidence>
<protein>
    <submittedName>
        <fullName evidence="2">Uncharacterized protein</fullName>
    </submittedName>
</protein>
<dbReference type="RefSeq" id="WP_177193227.1">
    <property type="nucleotide sequence ID" value="NZ_FORX01000020.1"/>
</dbReference>
<dbReference type="STRING" id="52560.SAMN04488082_12050"/>
<organism evidence="2 3">
    <name type="scientific">Desulfomicrobium apsheronum</name>
    <dbReference type="NCBI Taxonomy" id="52560"/>
    <lineage>
        <taxon>Bacteria</taxon>
        <taxon>Pseudomonadati</taxon>
        <taxon>Thermodesulfobacteriota</taxon>
        <taxon>Desulfovibrionia</taxon>
        <taxon>Desulfovibrionales</taxon>
        <taxon>Desulfomicrobiaceae</taxon>
        <taxon>Desulfomicrobium</taxon>
    </lineage>
</organism>
<gene>
    <name evidence="2" type="ORF">SAMN04488082_12050</name>
</gene>
<name>A0A1I3YJH5_9BACT</name>
<dbReference type="EMBL" id="FORX01000020">
    <property type="protein sequence ID" value="SFK31950.1"/>
    <property type="molecule type" value="Genomic_DNA"/>
</dbReference>
<accession>A0A1I3YJH5</accession>
<proteinExistence type="predicted"/>
<feature type="region of interest" description="Disordered" evidence="1">
    <location>
        <begin position="1"/>
        <end position="23"/>
    </location>
</feature>
<dbReference type="Proteomes" id="UP000198635">
    <property type="component" value="Unassembled WGS sequence"/>
</dbReference>
<sequence length="50" mass="5470">MTTDKDTPIPEASADAPDLNHPDDLQIQAFNDFEAALLDLYKKHGGTPCQ</sequence>
<reference evidence="3" key="1">
    <citation type="submission" date="2016-10" db="EMBL/GenBank/DDBJ databases">
        <authorList>
            <person name="Varghese N."/>
            <person name="Submissions S."/>
        </authorList>
    </citation>
    <scope>NUCLEOTIDE SEQUENCE [LARGE SCALE GENOMIC DNA]</scope>
    <source>
        <strain evidence="3">DSM 5918</strain>
    </source>
</reference>
<dbReference type="AlphaFoldDB" id="A0A1I3YJH5"/>
<keyword evidence="3" id="KW-1185">Reference proteome</keyword>